<dbReference type="InterPro" id="IPR004616">
    <property type="entry name" value="Leu/Phe-tRNA_Trfase"/>
</dbReference>
<evidence type="ECO:0000256" key="4">
    <source>
        <dbReference type="ARBA" id="ARBA00023315"/>
    </source>
</evidence>
<evidence type="ECO:0000256" key="12">
    <source>
        <dbReference type="ARBA" id="ARBA00077136"/>
    </source>
</evidence>
<dbReference type="InterPro" id="IPR016181">
    <property type="entry name" value="Acyl_CoA_acyltransferase"/>
</dbReference>
<evidence type="ECO:0000256" key="3">
    <source>
        <dbReference type="ARBA" id="ARBA00022679"/>
    </source>
</evidence>
<comment type="subcellular location">
    <subcellularLocation>
        <location evidence="1 15">Cytoplasm</location>
    </subcellularLocation>
</comment>
<keyword evidence="2 15" id="KW-0963">Cytoplasm</keyword>
<dbReference type="InterPro" id="IPR042203">
    <property type="entry name" value="Leu/Phe-tRNA_Trfase_C"/>
</dbReference>
<evidence type="ECO:0000256" key="11">
    <source>
        <dbReference type="ARBA" id="ARBA00074372"/>
    </source>
</evidence>
<evidence type="ECO:0000256" key="1">
    <source>
        <dbReference type="ARBA" id="ARBA00004496"/>
    </source>
</evidence>
<comment type="caution">
    <text evidence="16">The sequence shown here is derived from an EMBL/GenBank/DDBJ whole genome shotgun (WGS) entry which is preliminary data.</text>
</comment>
<evidence type="ECO:0000256" key="15">
    <source>
        <dbReference type="HAMAP-Rule" id="MF_00688"/>
    </source>
</evidence>
<dbReference type="PANTHER" id="PTHR30098">
    <property type="entry name" value="LEUCYL/PHENYLALANYL-TRNA--PROTEIN TRANSFERASE"/>
    <property type="match status" value="1"/>
</dbReference>
<dbReference type="EC" id="2.3.2.6" evidence="10 15"/>
<dbReference type="Gene3D" id="3.30.70.3550">
    <property type="entry name" value="Leucyl/phenylalanyl-tRNA-protein transferase, N-terminal domain"/>
    <property type="match status" value="1"/>
</dbReference>
<dbReference type="NCBIfam" id="TIGR00667">
    <property type="entry name" value="aat"/>
    <property type="match status" value="1"/>
</dbReference>
<dbReference type="SUPFAM" id="SSF55729">
    <property type="entry name" value="Acyl-CoA N-acyltransferases (Nat)"/>
    <property type="match status" value="1"/>
</dbReference>
<evidence type="ECO:0000256" key="14">
    <source>
        <dbReference type="ARBA" id="ARBA00083640"/>
    </source>
</evidence>
<gene>
    <name evidence="15" type="primary">aat</name>
    <name evidence="16" type="ORF">ALP84_04681</name>
</gene>
<dbReference type="FunFam" id="3.40.630.70:FF:000001">
    <property type="entry name" value="Leucyl/phenylalanyl-tRNA--protein transferase"/>
    <property type="match status" value="1"/>
</dbReference>
<evidence type="ECO:0000313" key="16">
    <source>
        <dbReference type="EMBL" id="RMR51511.1"/>
    </source>
</evidence>
<proteinExistence type="inferred from homology"/>
<sequence>MRPPLPRSPDAMLTWLQRNSLVFPPLEKALREPNGLLAAGGDLSADRLIQAYRHGCFPWFQDGQPILWWSPDPRTVLPPAEIHVSRSLGKLIRQERYRVTFDQDFPAVIQACAEPRSYANETWITRSMQEAYMELHRRGHAHSVEVWDQDTLVGGLYGLAMGQLFFGESMFSRADNASKVGFATLVERLNAWGFVLIDCQMPTQHLHSFGARSIPRQTFADYLHRHLDQPNNADWLPRRV</sequence>
<dbReference type="Pfam" id="PF03588">
    <property type="entry name" value="Leu_Phe_trans"/>
    <property type="match status" value="1"/>
</dbReference>
<dbReference type="PANTHER" id="PTHR30098:SF2">
    <property type="entry name" value="LEUCYL_PHENYLALANYL-TRNA--PROTEIN TRANSFERASE"/>
    <property type="match status" value="1"/>
</dbReference>
<keyword evidence="3 15" id="KW-0808">Transferase</keyword>
<keyword evidence="4 15" id="KW-0012">Acyltransferase</keyword>
<evidence type="ECO:0000256" key="5">
    <source>
        <dbReference type="ARBA" id="ARBA00050607"/>
    </source>
</evidence>
<comment type="function">
    <text evidence="8 15">Functions in the N-end rule pathway of protein degradation where it conjugates Leu, Phe and, less efficiently, Met from aminoacyl-tRNAs to the N-termini of proteins containing an N-terminal arginine or lysine.</text>
</comment>
<comment type="catalytic activity">
    <reaction evidence="6 15">
        <text>N-terminal L-arginyl-[protein] + L-leucyl-tRNA(Leu) = N-terminal L-leucyl-L-arginyl-[protein] + tRNA(Leu) + H(+)</text>
        <dbReference type="Rhea" id="RHEA:50416"/>
        <dbReference type="Rhea" id="RHEA-COMP:9613"/>
        <dbReference type="Rhea" id="RHEA-COMP:9622"/>
        <dbReference type="Rhea" id="RHEA-COMP:12672"/>
        <dbReference type="Rhea" id="RHEA-COMP:12673"/>
        <dbReference type="ChEBI" id="CHEBI:15378"/>
        <dbReference type="ChEBI" id="CHEBI:64719"/>
        <dbReference type="ChEBI" id="CHEBI:78442"/>
        <dbReference type="ChEBI" id="CHEBI:78494"/>
        <dbReference type="ChEBI" id="CHEBI:133044"/>
        <dbReference type="EC" id="2.3.2.6"/>
    </reaction>
</comment>
<dbReference type="HAMAP" id="MF_00688">
    <property type="entry name" value="Leu_Phe_trans"/>
    <property type="match status" value="1"/>
</dbReference>
<evidence type="ECO:0000256" key="9">
    <source>
        <dbReference type="ARBA" id="ARBA00061535"/>
    </source>
</evidence>
<dbReference type="FunFam" id="3.30.70.3550:FF:000001">
    <property type="entry name" value="Leucyl/phenylalanyl-tRNA--protein transferase"/>
    <property type="match status" value="1"/>
</dbReference>
<dbReference type="InterPro" id="IPR042221">
    <property type="entry name" value="Leu/Phe-tRNA_Trfase_N"/>
</dbReference>
<comment type="similarity">
    <text evidence="9 15">Belongs to the L/F-transferase family.</text>
</comment>
<dbReference type="GO" id="GO:0030163">
    <property type="term" value="P:protein catabolic process"/>
    <property type="evidence" value="ECO:0007669"/>
    <property type="project" value="UniProtKB-UniRule"/>
</dbReference>
<dbReference type="GO" id="GO:0005737">
    <property type="term" value="C:cytoplasm"/>
    <property type="evidence" value="ECO:0007669"/>
    <property type="project" value="UniProtKB-SubCell"/>
</dbReference>
<name>A0A3M4VIA9_PSECI</name>
<accession>A0A3M4VIA9</accession>
<dbReference type="AlphaFoldDB" id="A0A3M4VIA9"/>
<dbReference type="EMBL" id="RBRY01000158">
    <property type="protein sequence ID" value="RMR51511.1"/>
    <property type="molecule type" value="Genomic_DNA"/>
</dbReference>
<evidence type="ECO:0000256" key="6">
    <source>
        <dbReference type="ARBA" id="ARBA00050652"/>
    </source>
</evidence>
<evidence type="ECO:0000256" key="7">
    <source>
        <dbReference type="ARBA" id="ARBA00051538"/>
    </source>
</evidence>
<evidence type="ECO:0000256" key="8">
    <source>
        <dbReference type="ARBA" id="ARBA00054043"/>
    </source>
</evidence>
<protein>
    <recommendedName>
        <fullName evidence="11 15">Leucyl/phenylalanyl-tRNA--protein transferase</fullName>
        <ecNumber evidence="10 15">2.3.2.6</ecNumber>
    </recommendedName>
    <alternativeName>
        <fullName evidence="12 15">L/F-transferase</fullName>
    </alternativeName>
    <alternativeName>
        <fullName evidence="13 15">Leucyltransferase</fullName>
    </alternativeName>
    <alternativeName>
        <fullName evidence="14 15">Phenyalanyltransferase</fullName>
    </alternativeName>
</protein>
<evidence type="ECO:0000256" key="13">
    <source>
        <dbReference type="ARBA" id="ARBA00077165"/>
    </source>
</evidence>
<organism evidence="16 17">
    <name type="scientific">Pseudomonas cichorii</name>
    <dbReference type="NCBI Taxonomy" id="36746"/>
    <lineage>
        <taxon>Bacteria</taxon>
        <taxon>Pseudomonadati</taxon>
        <taxon>Pseudomonadota</taxon>
        <taxon>Gammaproteobacteria</taxon>
        <taxon>Pseudomonadales</taxon>
        <taxon>Pseudomonadaceae</taxon>
        <taxon>Pseudomonas</taxon>
    </lineage>
</organism>
<dbReference type="GO" id="GO:0008914">
    <property type="term" value="F:leucyl-tRNA--protein transferase activity"/>
    <property type="evidence" value="ECO:0007669"/>
    <property type="project" value="UniProtKB-UniRule"/>
</dbReference>
<evidence type="ECO:0000256" key="2">
    <source>
        <dbReference type="ARBA" id="ARBA00022490"/>
    </source>
</evidence>
<comment type="catalytic activity">
    <reaction evidence="5 15">
        <text>L-phenylalanyl-tRNA(Phe) + an N-terminal L-alpha-aminoacyl-[protein] = an N-terminal L-phenylalanyl-L-alpha-aminoacyl-[protein] + tRNA(Phe)</text>
        <dbReference type="Rhea" id="RHEA:43632"/>
        <dbReference type="Rhea" id="RHEA-COMP:9668"/>
        <dbReference type="Rhea" id="RHEA-COMP:9699"/>
        <dbReference type="Rhea" id="RHEA-COMP:10636"/>
        <dbReference type="Rhea" id="RHEA-COMP:10637"/>
        <dbReference type="ChEBI" id="CHEBI:78442"/>
        <dbReference type="ChEBI" id="CHEBI:78531"/>
        <dbReference type="ChEBI" id="CHEBI:78597"/>
        <dbReference type="ChEBI" id="CHEBI:83561"/>
        <dbReference type="EC" id="2.3.2.6"/>
    </reaction>
</comment>
<dbReference type="Proteomes" id="UP000278332">
    <property type="component" value="Unassembled WGS sequence"/>
</dbReference>
<dbReference type="Gene3D" id="3.40.630.70">
    <property type="entry name" value="Leucyl/phenylalanyl-tRNA-protein transferase, C-terminal domain"/>
    <property type="match status" value="1"/>
</dbReference>
<evidence type="ECO:0000256" key="10">
    <source>
        <dbReference type="ARBA" id="ARBA00066767"/>
    </source>
</evidence>
<evidence type="ECO:0000313" key="17">
    <source>
        <dbReference type="Proteomes" id="UP000278332"/>
    </source>
</evidence>
<reference evidence="16 17" key="1">
    <citation type="submission" date="2018-08" db="EMBL/GenBank/DDBJ databases">
        <title>Recombination of ecologically and evolutionarily significant loci maintains genetic cohesion in the Pseudomonas syringae species complex.</title>
        <authorList>
            <person name="Dillon M."/>
            <person name="Thakur S."/>
            <person name="Almeida R.N.D."/>
            <person name="Weir B.S."/>
            <person name="Guttman D.S."/>
        </authorList>
    </citation>
    <scope>NUCLEOTIDE SEQUENCE [LARGE SCALE GENOMIC DNA]</scope>
    <source>
        <strain evidence="16 17">ICMP 6917</strain>
    </source>
</reference>
<comment type="catalytic activity">
    <reaction evidence="7 15">
        <text>N-terminal L-lysyl-[protein] + L-leucyl-tRNA(Leu) = N-terminal L-leucyl-L-lysyl-[protein] + tRNA(Leu) + H(+)</text>
        <dbReference type="Rhea" id="RHEA:12340"/>
        <dbReference type="Rhea" id="RHEA-COMP:9613"/>
        <dbReference type="Rhea" id="RHEA-COMP:9622"/>
        <dbReference type="Rhea" id="RHEA-COMP:12670"/>
        <dbReference type="Rhea" id="RHEA-COMP:12671"/>
        <dbReference type="ChEBI" id="CHEBI:15378"/>
        <dbReference type="ChEBI" id="CHEBI:65249"/>
        <dbReference type="ChEBI" id="CHEBI:78442"/>
        <dbReference type="ChEBI" id="CHEBI:78494"/>
        <dbReference type="ChEBI" id="CHEBI:133043"/>
        <dbReference type="EC" id="2.3.2.6"/>
    </reaction>
</comment>